<protein>
    <submittedName>
        <fullName evidence="2">Acetyltransferase</fullName>
    </submittedName>
</protein>
<gene>
    <name evidence="2" type="ORF">RN98_02375</name>
</gene>
<reference evidence="2 3" key="1">
    <citation type="submission" date="2015-09" db="EMBL/GenBank/DDBJ databases">
        <authorList>
            <person name="Jackson K.R."/>
            <person name="Lunt B.L."/>
            <person name="Fisher J.N.B."/>
            <person name="Gardner A.V."/>
            <person name="Bailey M.E."/>
            <person name="Deus L.M."/>
            <person name="Earl A.S."/>
            <person name="Gibby P.D."/>
            <person name="Hartmann K.A."/>
            <person name="Liu J.E."/>
            <person name="Manci A.M."/>
            <person name="Nielsen D.A."/>
            <person name="Solomon M.B."/>
            <person name="Breakwell D.P."/>
            <person name="Burnett S.H."/>
            <person name="Grose J.H."/>
        </authorList>
    </citation>
    <scope>NUCLEOTIDE SEQUENCE [LARGE SCALE GENOMIC DNA]</scope>
    <source>
        <strain evidence="2 3">KCOM 1279</strain>
    </source>
</reference>
<organism evidence="2">
    <name type="scientific">Fusobacterium animalis</name>
    <dbReference type="NCBI Taxonomy" id="76859"/>
    <lineage>
        <taxon>Bacteria</taxon>
        <taxon>Fusobacteriati</taxon>
        <taxon>Fusobacteriota</taxon>
        <taxon>Fusobacteriia</taxon>
        <taxon>Fusobacteriales</taxon>
        <taxon>Fusobacteriaceae</taxon>
        <taxon>Fusobacterium</taxon>
    </lineage>
</organism>
<dbReference type="InterPro" id="IPR016181">
    <property type="entry name" value="Acyl_CoA_acyltransferase"/>
</dbReference>
<dbReference type="PROSITE" id="PS51186">
    <property type="entry name" value="GNAT"/>
    <property type="match status" value="1"/>
</dbReference>
<dbReference type="Pfam" id="PF00583">
    <property type="entry name" value="Acetyltransf_1"/>
    <property type="match status" value="1"/>
</dbReference>
<dbReference type="EMBL" id="CP012713">
    <property type="protein sequence ID" value="ALF17085.1"/>
    <property type="molecule type" value="Genomic_DNA"/>
</dbReference>
<dbReference type="PATRIC" id="fig|76859.3.peg.464"/>
<evidence type="ECO:0000313" key="3">
    <source>
        <dbReference type="Proteomes" id="UP000063147"/>
    </source>
</evidence>
<feature type="domain" description="N-acetyltransferase" evidence="1">
    <location>
        <begin position="13"/>
        <end position="160"/>
    </location>
</feature>
<proteinExistence type="predicted"/>
<dbReference type="PANTHER" id="PTHR43305:SF1">
    <property type="entry name" value="FAMILY N-ACETYLTRANSFERASE, PUTATIVE (AFU_ORTHOLOGUE AFUA_2G01380)-RELATED"/>
    <property type="match status" value="1"/>
</dbReference>
<dbReference type="Gene3D" id="3.40.630.30">
    <property type="match status" value="1"/>
</dbReference>
<keyword evidence="2" id="KW-0808">Transferase</keyword>
<dbReference type="OrthoDB" id="67353at2"/>
<name>A0A0M4RMY5_9FUSO</name>
<dbReference type="InterPro" id="IPR000182">
    <property type="entry name" value="GNAT_dom"/>
</dbReference>
<evidence type="ECO:0000313" key="2">
    <source>
        <dbReference type="EMBL" id="ALF17085.1"/>
    </source>
</evidence>
<dbReference type="CDD" id="cd04301">
    <property type="entry name" value="NAT_SF"/>
    <property type="match status" value="1"/>
</dbReference>
<dbReference type="GO" id="GO:0016747">
    <property type="term" value="F:acyltransferase activity, transferring groups other than amino-acyl groups"/>
    <property type="evidence" value="ECO:0007669"/>
    <property type="project" value="InterPro"/>
</dbReference>
<dbReference type="RefSeq" id="WP_060675740.1">
    <property type="nucleotide sequence ID" value="NZ_CP012713.1"/>
</dbReference>
<dbReference type="Proteomes" id="UP000063147">
    <property type="component" value="Chromosome"/>
</dbReference>
<sequence length="160" mass="18867">MSVKILPAYDFSQEIKLLFSEYTDILIKGDANFKKYLEIQNYDDELEHLEKKYGLPYGRLYIAYYDDKVAGCIGLKKIDEKNCEMKRLYVKPKFRGKQIGEQLIEKVIRDAKEIGYSFMLLDTLPFLKSAINLYKKYGFYEIPSYNNSPMNTSIYMKLNI</sequence>
<dbReference type="SUPFAM" id="SSF55729">
    <property type="entry name" value="Acyl-CoA N-acyltransferases (Nat)"/>
    <property type="match status" value="1"/>
</dbReference>
<dbReference type="PANTHER" id="PTHR43305">
    <property type="entry name" value="FAMILY N-ACETYLTRANSFERASE, PUTATIVE (AFU_ORTHOLOGUE AFUA_2G01380)-RELATED"/>
    <property type="match status" value="1"/>
</dbReference>
<accession>A0A0M4RMY5</accession>
<dbReference type="AlphaFoldDB" id="A0A0M4RMY5"/>
<dbReference type="InterPro" id="IPR052777">
    <property type="entry name" value="Acetyltransferase_Enz"/>
</dbReference>
<evidence type="ECO:0000259" key="1">
    <source>
        <dbReference type="PROSITE" id="PS51186"/>
    </source>
</evidence>